<proteinExistence type="predicted"/>
<dbReference type="Gene3D" id="3.80.10.10">
    <property type="entry name" value="Ribonuclease Inhibitor"/>
    <property type="match status" value="1"/>
</dbReference>
<sequence>MYILQADKSYFNYYCTLLKTSDNPYHCDCSILWFRDWLQARGQNVANLPKETRCNSTKEFALKPIVKLSNNTFVCSSSESPSLPLFLIFLLATLVFCMCSR</sequence>
<accession>A0AAV4RJQ5</accession>
<dbReference type="Proteomes" id="UP001054837">
    <property type="component" value="Unassembled WGS sequence"/>
</dbReference>
<keyword evidence="3" id="KW-0812">Transmembrane</keyword>
<organism evidence="5 6">
    <name type="scientific">Caerostris darwini</name>
    <dbReference type="NCBI Taxonomy" id="1538125"/>
    <lineage>
        <taxon>Eukaryota</taxon>
        <taxon>Metazoa</taxon>
        <taxon>Ecdysozoa</taxon>
        <taxon>Arthropoda</taxon>
        <taxon>Chelicerata</taxon>
        <taxon>Arachnida</taxon>
        <taxon>Araneae</taxon>
        <taxon>Araneomorphae</taxon>
        <taxon>Entelegynae</taxon>
        <taxon>Araneoidea</taxon>
        <taxon>Araneidae</taxon>
        <taxon>Caerostris</taxon>
    </lineage>
</organism>
<name>A0AAV4RJQ5_9ARAC</name>
<dbReference type="SMART" id="SM00082">
    <property type="entry name" value="LRRCT"/>
    <property type="match status" value="1"/>
</dbReference>
<comment type="caution">
    <text evidence="5">The sequence shown here is derived from an EMBL/GenBank/DDBJ whole genome shotgun (WGS) entry which is preliminary data.</text>
</comment>
<keyword evidence="1" id="KW-0433">Leucine-rich repeat</keyword>
<evidence type="ECO:0000313" key="5">
    <source>
        <dbReference type="EMBL" id="GIY20480.1"/>
    </source>
</evidence>
<dbReference type="AlphaFoldDB" id="A0AAV4RJQ5"/>
<keyword evidence="3" id="KW-0472">Membrane</keyword>
<evidence type="ECO:0000259" key="4">
    <source>
        <dbReference type="SMART" id="SM00082"/>
    </source>
</evidence>
<evidence type="ECO:0000256" key="2">
    <source>
        <dbReference type="ARBA" id="ARBA00022729"/>
    </source>
</evidence>
<dbReference type="SUPFAM" id="SSF52058">
    <property type="entry name" value="L domain-like"/>
    <property type="match status" value="1"/>
</dbReference>
<protein>
    <submittedName>
        <fullName evidence="5">LRRCT domain-containing protein</fullName>
    </submittedName>
</protein>
<feature type="transmembrane region" description="Helical" evidence="3">
    <location>
        <begin position="82"/>
        <end position="99"/>
    </location>
</feature>
<keyword evidence="2" id="KW-0732">Signal</keyword>
<feature type="domain" description="LRRCT" evidence="4">
    <location>
        <begin position="23"/>
        <end position="76"/>
    </location>
</feature>
<dbReference type="EMBL" id="BPLQ01006173">
    <property type="protein sequence ID" value="GIY20480.1"/>
    <property type="molecule type" value="Genomic_DNA"/>
</dbReference>
<keyword evidence="6" id="KW-1185">Reference proteome</keyword>
<dbReference type="InterPro" id="IPR032675">
    <property type="entry name" value="LRR_dom_sf"/>
</dbReference>
<evidence type="ECO:0000256" key="3">
    <source>
        <dbReference type="SAM" id="Phobius"/>
    </source>
</evidence>
<gene>
    <name evidence="5" type="primary">AVEN_82423_1</name>
    <name evidence="5" type="ORF">CDAR_293521</name>
</gene>
<keyword evidence="3" id="KW-1133">Transmembrane helix</keyword>
<dbReference type="InterPro" id="IPR000483">
    <property type="entry name" value="Cys-rich_flank_reg_C"/>
</dbReference>
<reference evidence="5 6" key="1">
    <citation type="submission" date="2021-06" db="EMBL/GenBank/DDBJ databases">
        <title>Caerostris darwini draft genome.</title>
        <authorList>
            <person name="Kono N."/>
            <person name="Arakawa K."/>
        </authorList>
    </citation>
    <scope>NUCLEOTIDE SEQUENCE [LARGE SCALE GENOMIC DNA]</scope>
</reference>
<evidence type="ECO:0000313" key="6">
    <source>
        <dbReference type="Proteomes" id="UP001054837"/>
    </source>
</evidence>
<evidence type="ECO:0000256" key="1">
    <source>
        <dbReference type="ARBA" id="ARBA00022614"/>
    </source>
</evidence>